<sequence length="55" mass="6057">MLSAELKPSFFKALSNQYCPNTSGYGYINQPKFTVTSVKGLVDCVKMELAHTNSP</sequence>
<dbReference type="EMBL" id="JAECZC010000029">
    <property type="protein sequence ID" value="MBH8563700.1"/>
    <property type="molecule type" value="Genomic_DNA"/>
</dbReference>
<dbReference type="AlphaFoldDB" id="A0A8J7HT79"/>
<reference evidence="1 2" key="1">
    <citation type="journal article" date="2021" name="Int. J. Syst. Evol. Microbiol.">
        <title>Amazonocrinis nigriterrae gen. nov., sp. nov., Atlanticothrix silvestris gen. nov., sp. nov. and Dendronalium phyllosphericum gen. nov., sp. nov., nostocacean cyanobacteria from Brazilian environments.</title>
        <authorList>
            <person name="Alvarenga D.O."/>
            <person name="Andreote A.P.D."/>
            <person name="Branco L.H.Z."/>
            <person name="Delbaje E."/>
            <person name="Cruz R.B."/>
            <person name="Varani A.M."/>
            <person name="Fiore M.F."/>
        </authorList>
    </citation>
    <scope>NUCLEOTIDE SEQUENCE [LARGE SCALE GENOMIC DNA]</scope>
    <source>
        <strain evidence="1 2">CENA67</strain>
    </source>
</reference>
<protein>
    <submittedName>
        <fullName evidence="1">Uncharacterized protein</fullName>
    </submittedName>
</protein>
<name>A0A8J7HT79_9NOST</name>
<proteinExistence type="predicted"/>
<gene>
    <name evidence="1" type="ORF">I8748_16125</name>
</gene>
<comment type="caution">
    <text evidence="1">The sequence shown here is derived from an EMBL/GenBank/DDBJ whole genome shotgun (WGS) entry which is preliminary data.</text>
</comment>
<organism evidence="1 2">
    <name type="scientific">Amazonocrinis nigriterrae CENA67</name>
    <dbReference type="NCBI Taxonomy" id="2794033"/>
    <lineage>
        <taxon>Bacteria</taxon>
        <taxon>Bacillati</taxon>
        <taxon>Cyanobacteriota</taxon>
        <taxon>Cyanophyceae</taxon>
        <taxon>Nostocales</taxon>
        <taxon>Nostocaceae</taxon>
        <taxon>Amazonocrinis</taxon>
        <taxon>Amazonocrinis nigriterrae</taxon>
    </lineage>
</organism>
<evidence type="ECO:0000313" key="1">
    <source>
        <dbReference type="EMBL" id="MBH8563700.1"/>
    </source>
</evidence>
<keyword evidence="2" id="KW-1185">Reference proteome</keyword>
<accession>A0A8J7HT79</accession>
<dbReference type="RefSeq" id="WP_198125571.1">
    <property type="nucleotide sequence ID" value="NZ_JAECZC010000029.1"/>
</dbReference>
<evidence type="ECO:0000313" key="2">
    <source>
        <dbReference type="Proteomes" id="UP000632766"/>
    </source>
</evidence>
<dbReference type="Proteomes" id="UP000632766">
    <property type="component" value="Unassembled WGS sequence"/>
</dbReference>